<dbReference type="Proteomes" id="UP000291343">
    <property type="component" value="Unassembled WGS sequence"/>
</dbReference>
<protein>
    <submittedName>
        <fullName evidence="2">Uncharacterized protein</fullName>
    </submittedName>
</protein>
<accession>A0A482WP34</accession>
<proteinExistence type="predicted"/>
<comment type="caution">
    <text evidence="2">The sequence shown here is derived from an EMBL/GenBank/DDBJ whole genome shotgun (WGS) entry which is preliminary data.</text>
</comment>
<evidence type="ECO:0000256" key="1">
    <source>
        <dbReference type="SAM" id="MobiDB-lite"/>
    </source>
</evidence>
<dbReference type="OrthoDB" id="10067843at2759"/>
<evidence type="ECO:0000313" key="3">
    <source>
        <dbReference type="Proteomes" id="UP000291343"/>
    </source>
</evidence>
<feature type="region of interest" description="Disordered" evidence="1">
    <location>
        <begin position="1"/>
        <end position="72"/>
    </location>
</feature>
<reference evidence="2 3" key="1">
    <citation type="journal article" date="2017" name="Gigascience">
        <title>Genome sequence of the small brown planthopper, Laodelphax striatellus.</title>
        <authorList>
            <person name="Zhu J."/>
            <person name="Jiang F."/>
            <person name="Wang X."/>
            <person name="Yang P."/>
            <person name="Bao Y."/>
            <person name="Zhao W."/>
            <person name="Wang W."/>
            <person name="Lu H."/>
            <person name="Wang Q."/>
            <person name="Cui N."/>
            <person name="Li J."/>
            <person name="Chen X."/>
            <person name="Luo L."/>
            <person name="Yu J."/>
            <person name="Kang L."/>
            <person name="Cui F."/>
        </authorList>
    </citation>
    <scope>NUCLEOTIDE SEQUENCE [LARGE SCALE GENOMIC DNA]</scope>
    <source>
        <strain evidence="2">Lst14</strain>
    </source>
</reference>
<gene>
    <name evidence="2" type="ORF">LSTR_LSTR000565</name>
</gene>
<sequence>MQDDIRTSLLRSKTSHTQDTDRSSKIPKNSAGEVKEEDNSDFEFKDEMSQLKLPVRPAGENPGPRGSARKRPLAWMPSYQTWPGIGNWT</sequence>
<dbReference type="InParanoid" id="A0A482WP34"/>
<organism evidence="2 3">
    <name type="scientific">Laodelphax striatellus</name>
    <name type="common">Small brown planthopper</name>
    <name type="synonym">Delphax striatella</name>
    <dbReference type="NCBI Taxonomy" id="195883"/>
    <lineage>
        <taxon>Eukaryota</taxon>
        <taxon>Metazoa</taxon>
        <taxon>Ecdysozoa</taxon>
        <taxon>Arthropoda</taxon>
        <taxon>Hexapoda</taxon>
        <taxon>Insecta</taxon>
        <taxon>Pterygota</taxon>
        <taxon>Neoptera</taxon>
        <taxon>Paraneoptera</taxon>
        <taxon>Hemiptera</taxon>
        <taxon>Auchenorrhyncha</taxon>
        <taxon>Fulgoroidea</taxon>
        <taxon>Delphacidae</taxon>
        <taxon>Criomorphinae</taxon>
        <taxon>Laodelphax</taxon>
    </lineage>
</organism>
<dbReference type="EMBL" id="QKKF02029828">
    <property type="protein sequence ID" value="RZF34992.1"/>
    <property type="molecule type" value="Genomic_DNA"/>
</dbReference>
<evidence type="ECO:0000313" key="2">
    <source>
        <dbReference type="EMBL" id="RZF34992.1"/>
    </source>
</evidence>
<name>A0A482WP34_LAOST</name>
<keyword evidence="3" id="KW-1185">Reference proteome</keyword>
<dbReference type="AlphaFoldDB" id="A0A482WP34"/>